<feature type="domain" description="RNA polymerase sigma-70 region 2" evidence="7">
    <location>
        <begin position="34"/>
        <end position="101"/>
    </location>
</feature>
<dbReference type="InterPro" id="IPR039425">
    <property type="entry name" value="RNA_pol_sigma-70-like"/>
</dbReference>
<evidence type="ECO:0000259" key="7">
    <source>
        <dbReference type="Pfam" id="PF04542"/>
    </source>
</evidence>
<dbReference type="PANTHER" id="PTHR43133">
    <property type="entry name" value="RNA POLYMERASE ECF-TYPE SIGMA FACTO"/>
    <property type="match status" value="1"/>
</dbReference>
<keyword evidence="5 6" id="KW-0804">Transcription</keyword>
<dbReference type="InterPro" id="IPR013324">
    <property type="entry name" value="RNA_pol_sigma_r3/r4-like"/>
</dbReference>
<dbReference type="CDD" id="cd06171">
    <property type="entry name" value="Sigma70_r4"/>
    <property type="match status" value="1"/>
</dbReference>
<dbReference type="InterPro" id="IPR007627">
    <property type="entry name" value="RNA_pol_sigma70_r2"/>
</dbReference>
<keyword evidence="3 6" id="KW-0731">Sigma factor</keyword>
<evidence type="ECO:0000256" key="5">
    <source>
        <dbReference type="ARBA" id="ARBA00023163"/>
    </source>
</evidence>
<comment type="similarity">
    <text evidence="1 6">Belongs to the sigma-70 factor family. ECF subfamily.</text>
</comment>
<dbReference type="Pfam" id="PF08281">
    <property type="entry name" value="Sigma70_r4_2"/>
    <property type="match status" value="1"/>
</dbReference>
<dbReference type="InterPro" id="IPR000838">
    <property type="entry name" value="RNA_pol_sigma70_ECF_CS"/>
</dbReference>
<dbReference type="EMBL" id="CP000473">
    <property type="protein sequence ID" value="ABJ88755.1"/>
    <property type="molecule type" value="Genomic_DNA"/>
</dbReference>
<evidence type="ECO:0000256" key="6">
    <source>
        <dbReference type="RuleBase" id="RU000716"/>
    </source>
</evidence>
<evidence type="ECO:0000313" key="9">
    <source>
        <dbReference type="EMBL" id="ABJ88755.1"/>
    </source>
</evidence>
<keyword evidence="4 6" id="KW-0238">DNA-binding</keyword>
<proteinExistence type="inferred from homology"/>
<evidence type="ECO:0000256" key="3">
    <source>
        <dbReference type="ARBA" id="ARBA00023082"/>
    </source>
</evidence>
<dbReference type="SUPFAM" id="SSF88659">
    <property type="entry name" value="Sigma3 and sigma4 domains of RNA polymerase sigma factors"/>
    <property type="match status" value="1"/>
</dbReference>
<dbReference type="Gene3D" id="1.10.1740.10">
    <property type="match status" value="1"/>
</dbReference>
<dbReference type="Pfam" id="PF04542">
    <property type="entry name" value="Sigma70_r2"/>
    <property type="match status" value="1"/>
</dbReference>
<evidence type="ECO:0000256" key="4">
    <source>
        <dbReference type="ARBA" id="ARBA00023125"/>
    </source>
</evidence>
<gene>
    <name evidence="9" type="ordered locus">Acid_7860</name>
</gene>
<evidence type="ECO:0000259" key="8">
    <source>
        <dbReference type="Pfam" id="PF08281"/>
    </source>
</evidence>
<sequence>MMLLPIFLAIHATEDDSGLVARMQRRDPQALAELYDRYGRVTYALILRVVRDVGIAEDLVQETFLRVWNRVHGFDAQKGSISPWLLAVARNRAIDYLRSAGGRERNALEFEETEHPALYIDMEKDILSADNARKIKSAVEKLNPNQRQVIELAYYEGLSQTEMAERMGQPLGTVKTWVRSALKNLRDDLGAVVPA</sequence>
<dbReference type="InterPro" id="IPR036388">
    <property type="entry name" value="WH-like_DNA-bd_sf"/>
</dbReference>
<dbReference type="GO" id="GO:0006352">
    <property type="term" value="P:DNA-templated transcription initiation"/>
    <property type="evidence" value="ECO:0007669"/>
    <property type="project" value="InterPro"/>
</dbReference>
<dbReference type="KEGG" id="sus:Acid_7860"/>
<dbReference type="GO" id="GO:0003677">
    <property type="term" value="F:DNA binding"/>
    <property type="evidence" value="ECO:0007669"/>
    <property type="project" value="UniProtKB-KW"/>
</dbReference>
<name>Q01NL5_SOLUE</name>
<reference evidence="9" key="1">
    <citation type="submission" date="2006-10" db="EMBL/GenBank/DDBJ databases">
        <title>Complete sequence of Solibacter usitatus Ellin6076.</title>
        <authorList>
            <consortium name="US DOE Joint Genome Institute"/>
            <person name="Copeland A."/>
            <person name="Lucas S."/>
            <person name="Lapidus A."/>
            <person name="Barry K."/>
            <person name="Detter J.C."/>
            <person name="Glavina del Rio T."/>
            <person name="Hammon N."/>
            <person name="Israni S."/>
            <person name="Dalin E."/>
            <person name="Tice H."/>
            <person name="Pitluck S."/>
            <person name="Thompson L.S."/>
            <person name="Brettin T."/>
            <person name="Bruce D."/>
            <person name="Han C."/>
            <person name="Tapia R."/>
            <person name="Gilna P."/>
            <person name="Schmutz J."/>
            <person name="Larimer F."/>
            <person name="Land M."/>
            <person name="Hauser L."/>
            <person name="Kyrpides N."/>
            <person name="Mikhailova N."/>
            <person name="Janssen P.H."/>
            <person name="Kuske C.R."/>
            <person name="Richardson P."/>
        </authorList>
    </citation>
    <scope>NUCLEOTIDE SEQUENCE</scope>
    <source>
        <strain evidence="9">Ellin6076</strain>
    </source>
</reference>
<dbReference type="Gene3D" id="1.10.10.10">
    <property type="entry name" value="Winged helix-like DNA-binding domain superfamily/Winged helix DNA-binding domain"/>
    <property type="match status" value="1"/>
</dbReference>
<accession>Q01NL5</accession>
<evidence type="ECO:0000256" key="2">
    <source>
        <dbReference type="ARBA" id="ARBA00023015"/>
    </source>
</evidence>
<dbReference type="AlphaFoldDB" id="Q01NL5"/>
<dbReference type="NCBIfam" id="TIGR02937">
    <property type="entry name" value="sigma70-ECF"/>
    <property type="match status" value="1"/>
</dbReference>
<dbReference type="SUPFAM" id="SSF88946">
    <property type="entry name" value="Sigma2 domain of RNA polymerase sigma factors"/>
    <property type="match status" value="1"/>
</dbReference>
<dbReference type="InterPro" id="IPR013325">
    <property type="entry name" value="RNA_pol_sigma_r2"/>
</dbReference>
<dbReference type="InParanoid" id="Q01NL5"/>
<organism evidence="9">
    <name type="scientific">Solibacter usitatus (strain Ellin6076)</name>
    <dbReference type="NCBI Taxonomy" id="234267"/>
    <lineage>
        <taxon>Bacteria</taxon>
        <taxon>Pseudomonadati</taxon>
        <taxon>Acidobacteriota</taxon>
        <taxon>Terriglobia</taxon>
        <taxon>Bryobacterales</taxon>
        <taxon>Solibacteraceae</taxon>
        <taxon>Candidatus Solibacter</taxon>
    </lineage>
</organism>
<dbReference type="InterPro" id="IPR013249">
    <property type="entry name" value="RNA_pol_sigma70_r4_t2"/>
</dbReference>
<keyword evidence="2 6" id="KW-0805">Transcription regulation</keyword>
<feature type="domain" description="RNA polymerase sigma factor 70 region 4 type 2" evidence="8">
    <location>
        <begin position="133"/>
        <end position="185"/>
    </location>
</feature>
<dbReference type="STRING" id="234267.Acid_7860"/>
<evidence type="ECO:0000256" key="1">
    <source>
        <dbReference type="ARBA" id="ARBA00010641"/>
    </source>
</evidence>
<dbReference type="GO" id="GO:0016987">
    <property type="term" value="F:sigma factor activity"/>
    <property type="evidence" value="ECO:0007669"/>
    <property type="project" value="UniProtKB-KW"/>
</dbReference>
<dbReference type="HOGENOM" id="CLU_047691_9_3_0"/>
<dbReference type="InterPro" id="IPR014284">
    <property type="entry name" value="RNA_pol_sigma-70_dom"/>
</dbReference>
<dbReference type="PROSITE" id="PS01063">
    <property type="entry name" value="SIGMA70_ECF"/>
    <property type="match status" value="1"/>
</dbReference>
<protein>
    <recommendedName>
        <fullName evidence="6">RNA polymerase sigma factor</fullName>
    </recommendedName>
</protein>
<dbReference type="eggNOG" id="COG1595">
    <property type="taxonomic scope" value="Bacteria"/>
</dbReference>
<dbReference type="PANTHER" id="PTHR43133:SF62">
    <property type="entry name" value="RNA POLYMERASE SIGMA FACTOR SIGZ"/>
    <property type="match status" value="1"/>
</dbReference>